<accession>A0AAV2S8P9</accession>
<keyword evidence="2" id="KW-0732">Signal</keyword>
<reference evidence="3 4" key="1">
    <citation type="submission" date="2024-05" db="EMBL/GenBank/DDBJ databases">
        <authorList>
            <person name="Wallberg A."/>
        </authorList>
    </citation>
    <scope>NUCLEOTIDE SEQUENCE [LARGE SCALE GENOMIC DNA]</scope>
</reference>
<feature type="signal peptide" evidence="2">
    <location>
        <begin position="1"/>
        <end position="22"/>
    </location>
</feature>
<protein>
    <submittedName>
        <fullName evidence="3">Uncharacterized protein</fullName>
    </submittedName>
</protein>
<feature type="coiled-coil region" evidence="1">
    <location>
        <begin position="51"/>
        <end position="103"/>
    </location>
</feature>
<gene>
    <name evidence="3" type="ORF">MNOR_LOCUS33653</name>
</gene>
<feature type="chain" id="PRO_5043517136" evidence="2">
    <location>
        <begin position="23"/>
        <end position="215"/>
    </location>
</feature>
<evidence type="ECO:0000256" key="2">
    <source>
        <dbReference type="SAM" id="SignalP"/>
    </source>
</evidence>
<dbReference type="AlphaFoldDB" id="A0AAV2S8P9"/>
<feature type="non-terminal residue" evidence="3">
    <location>
        <position position="215"/>
    </location>
</feature>
<dbReference type="Proteomes" id="UP001497623">
    <property type="component" value="Unassembled WGS sequence"/>
</dbReference>
<evidence type="ECO:0000313" key="3">
    <source>
        <dbReference type="EMBL" id="CAL4168039.1"/>
    </source>
</evidence>
<name>A0AAV2S8P9_MEGNR</name>
<evidence type="ECO:0000313" key="4">
    <source>
        <dbReference type="Proteomes" id="UP001497623"/>
    </source>
</evidence>
<sequence length="215" mass="24292">MALGHFAAPIIGLLLILTDVGGECVKEDNEKLISLHFKKQDKMQDEMTGIREETSRMREKMQDEMTGVREEMSRMREKMQVELAGLKENMQEEINKLRLERMKEHFALLGNKPSETLENGSNNETSLALAVLQLSSTIENLQSDRGDVIRQSQGYITEQNGLSEIRRTLEDLQANVEDLGDVSGQNMSLSNNATNVHKDLNQVRGMVEGLQVKMD</sequence>
<dbReference type="EMBL" id="CAXKWB010049166">
    <property type="protein sequence ID" value="CAL4168039.1"/>
    <property type="molecule type" value="Genomic_DNA"/>
</dbReference>
<evidence type="ECO:0000256" key="1">
    <source>
        <dbReference type="SAM" id="Coils"/>
    </source>
</evidence>
<keyword evidence="4" id="KW-1185">Reference proteome</keyword>
<keyword evidence="1" id="KW-0175">Coiled coil</keyword>
<proteinExistence type="predicted"/>
<comment type="caution">
    <text evidence="3">The sequence shown here is derived from an EMBL/GenBank/DDBJ whole genome shotgun (WGS) entry which is preliminary data.</text>
</comment>
<organism evidence="3 4">
    <name type="scientific">Meganyctiphanes norvegica</name>
    <name type="common">Northern krill</name>
    <name type="synonym">Thysanopoda norvegica</name>
    <dbReference type="NCBI Taxonomy" id="48144"/>
    <lineage>
        <taxon>Eukaryota</taxon>
        <taxon>Metazoa</taxon>
        <taxon>Ecdysozoa</taxon>
        <taxon>Arthropoda</taxon>
        <taxon>Crustacea</taxon>
        <taxon>Multicrustacea</taxon>
        <taxon>Malacostraca</taxon>
        <taxon>Eumalacostraca</taxon>
        <taxon>Eucarida</taxon>
        <taxon>Euphausiacea</taxon>
        <taxon>Euphausiidae</taxon>
        <taxon>Meganyctiphanes</taxon>
    </lineage>
</organism>